<dbReference type="OrthoDB" id="341587at2759"/>
<keyword evidence="3" id="KW-1185">Reference proteome</keyword>
<dbReference type="SMART" id="SM00368">
    <property type="entry name" value="LRR_RI"/>
    <property type="match status" value="5"/>
</dbReference>
<organism evidence="2 3">
    <name type="scientific">Paramecium sonneborni</name>
    <dbReference type="NCBI Taxonomy" id="65129"/>
    <lineage>
        <taxon>Eukaryota</taxon>
        <taxon>Sar</taxon>
        <taxon>Alveolata</taxon>
        <taxon>Ciliophora</taxon>
        <taxon>Intramacronucleata</taxon>
        <taxon>Oligohymenophorea</taxon>
        <taxon>Peniculida</taxon>
        <taxon>Parameciidae</taxon>
        <taxon>Paramecium</taxon>
    </lineage>
</organism>
<evidence type="ECO:0000313" key="3">
    <source>
        <dbReference type="Proteomes" id="UP000692954"/>
    </source>
</evidence>
<proteinExistence type="predicted"/>
<evidence type="ECO:0008006" key="4">
    <source>
        <dbReference type="Google" id="ProtNLM"/>
    </source>
</evidence>
<dbReference type="PANTHER" id="PTHR24114:SF2">
    <property type="entry name" value="F-BOX DOMAIN-CONTAINING PROTEIN-RELATED"/>
    <property type="match status" value="1"/>
</dbReference>
<sequence length="1188" mass="140487">MQIKRNRPKLGVPKSTILNTQLSTNQSLTSNKLIGQKTIHEPFLDQSQSISLHQQQKELRPTFKLSPVQQLQPFNLDSTYRQKRNIQKTEGSSSEPLLKINMKNLEIPKDRLLFATETKQTSKSLVDLDDQYDYIKTFRAIPMQTIKEIYDNDRKEIERLCSADKHNPIDSRLGPIRPQLQHPNIPEFRKYFKENERYQEMQQFYQIDPNIYQKMTEKIKQEKLMPREMKLFTNNNNDKLIANNLLGSDMYVDLFSEGLSSSHFSNLKSLQMKNNKLNNNRITMIAKNLPSSIIDLDFSNNSIGNSGIASICDFLNSKNCYLQILNLEDNKLRDGPIMTILKTLQQSKTIKVIKFSKNQITDISMDQFGNLLKTSNSLQEVYLHYNQIRNQGGTVFFRALLKNQYMKVLDFSFNKLGQHKECIQMISEVLGKPHSELSHLDLSYNNFNNEDSKIFHQAIMFNQIIYGFHFEGNSDYCINARGFLVNQKELDQEYSVLVQKQQTRLSTQQFVDQSISRIDLKNKMNKLDQNFQLADPSLFKRIQSTDWTNNKSKDNCWLCEGWTEIRFQYVVGKSGNISDYPIYLHLDFENYRPMVMEQDQQIFFLLRMCPPNRKIKYFFSNPFLDIQFTAKDQRITALEDFEPIKVQGIPMIYADTSVVYSQKISIVNYLSATINKKVLDSQKHYIPTVITRPREQEKIIYIDPNKAKEKSWSIENSIFRDFQADTEGHLLDCFDFDFECGRLQKHIPEPEDLEVLKTKVKIFYKNILACYKYYCAETLNYETPCLNQQSFIDFISQTNILSKSILNNIDLQLTYLSSYVVQKSAEFIHVLDKCLVRYQFLEIIIRLAKEQYLRTNQCNNITDALDMLFQQDKVLDLIQEFGVPQDWRETRYWTQLMDSTIKMKIQFLQLMYDYVSKITFKHNKYITLMDFKLFNEQLDFVKYVTEKELYLIYLQSMQTQRDELRESKHIQMQFLEFVEAIARLAEKISPISPMYAVRNPTVNKITRKSLPLFVKFEGLLYIIFQKIKQAITTKTNEQQIQDLERNIISKTILKTVQAKKLGVFEEDRSSDEEREKESKNIPLLPDDQDYQEVKEKKVAGSGWSKLRNWANKKKLQKQGNLEQINMLKQLQTYQDEEERYVQVEYEQASIYEKMEIKQRQRMKQEFQRTKLNQDPTFKFEEEDEIKRF</sequence>
<gene>
    <name evidence="2" type="ORF">PSON_ATCC_30995.1.T0090177</name>
</gene>
<evidence type="ECO:0000256" key="1">
    <source>
        <dbReference type="SAM" id="MobiDB-lite"/>
    </source>
</evidence>
<dbReference type="Proteomes" id="UP000692954">
    <property type="component" value="Unassembled WGS sequence"/>
</dbReference>
<evidence type="ECO:0000313" key="2">
    <source>
        <dbReference type="EMBL" id="CAD8055307.1"/>
    </source>
</evidence>
<name>A0A8S1KKP5_9CILI</name>
<dbReference type="InterPro" id="IPR052394">
    <property type="entry name" value="LRR-containing"/>
</dbReference>
<dbReference type="EMBL" id="CAJJDN010000009">
    <property type="protein sequence ID" value="CAD8055307.1"/>
    <property type="molecule type" value="Genomic_DNA"/>
</dbReference>
<feature type="region of interest" description="Disordered" evidence="1">
    <location>
        <begin position="1065"/>
        <end position="1086"/>
    </location>
</feature>
<comment type="caution">
    <text evidence="2">The sequence shown here is derived from an EMBL/GenBank/DDBJ whole genome shotgun (WGS) entry which is preliminary data.</text>
</comment>
<accession>A0A8S1KKP5</accession>
<dbReference type="AlphaFoldDB" id="A0A8S1KKP5"/>
<reference evidence="2" key="1">
    <citation type="submission" date="2021-01" db="EMBL/GenBank/DDBJ databases">
        <authorList>
            <consortium name="Genoscope - CEA"/>
            <person name="William W."/>
        </authorList>
    </citation>
    <scope>NUCLEOTIDE SEQUENCE</scope>
</reference>
<feature type="compositionally biased region" description="Basic and acidic residues" evidence="1">
    <location>
        <begin position="1065"/>
        <end position="1079"/>
    </location>
</feature>
<protein>
    <recommendedName>
        <fullName evidence="4">Leucine Rich Repeat family protein</fullName>
    </recommendedName>
</protein>
<dbReference type="PANTHER" id="PTHR24114">
    <property type="entry name" value="LEUCINE RICH REPEAT FAMILY PROTEIN"/>
    <property type="match status" value="1"/>
</dbReference>